<gene>
    <name evidence="2" type="ORF">LTR36_008928</name>
</gene>
<name>A0AAV9J6V5_9PEZI</name>
<feature type="compositionally biased region" description="Polar residues" evidence="1">
    <location>
        <begin position="193"/>
        <end position="204"/>
    </location>
</feature>
<dbReference type="AlphaFoldDB" id="A0AAV9J6V5"/>
<accession>A0AAV9J6V5</accession>
<evidence type="ECO:0000313" key="3">
    <source>
        <dbReference type="Proteomes" id="UP001324427"/>
    </source>
</evidence>
<evidence type="ECO:0000256" key="1">
    <source>
        <dbReference type="SAM" id="MobiDB-lite"/>
    </source>
</evidence>
<dbReference type="EMBL" id="JAVFHQ010000062">
    <property type="protein sequence ID" value="KAK4540713.1"/>
    <property type="molecule type" value="Genomic_DNA"/>
</dbReference>
<proteinExistence type="predicted"/>
<feature type="region of interest" description="Disordered" evidence="1">
    <location>
        <begin position="369"/>
        <end position="429"/>
    </location>
</feature>
<organism evidence="2 3">
    <name type="scientific">Oleoguttula mirabilis</name>
    <dbReference type="NCBI Taxonomy" id="1507867"/>
    <lineage>
        <taxon>Eukaryota</taxon>
        <taxon>Fungi</taxon>
        <taxon>Dikarya</taxon>
        <taxon>Ascomycota</taxon>
        <taxon>Pezizomycotina</taxon>
        <taxon>Dothideomycetes</taxon>
        <taxon>Dothideomycetidae</taxon>
        <taxon>Mycosphaerellales</taxon>
        <taxon>Teratosphaeriaceae</taxon>
        <taxon>Oleoguttula</taxon>
    </lineage>
</organism>
<feature type="compositionally biased region" description="Basic and acidic residues" evidence="1">
    <location>
        <begin position="372"/>
        <end position="385"/>
    </location>
</feature>
<feature type="region of interest" description="Disordered" evidence="1">
    <location>
        <begin position="170"/>
        <end position="211"/>
    </location>
</feature>
<protein>
    <submittedName>
        <fullName evidence="2">Uncharacterized protein</fullName>
    </submittedName>
</protein>
<evidence type="ECO:0000313" key="2">
    <source>
        <dbReference type="EMBL" id="KAK4540713.1"/>
    </source>
</evidence>
<comment type="caution">
    <text evidence="2">The sequence shown here is derived from an EMBL/GenBank/DDBJ whole genome shotgun (WGS) entry which is preliminary data.</text>
</comment>
<sequence>MALGEASRAVQQRIAQVMQHPEKLGESLAIAMRVLHGCLFEHAAREQGEREAVGIVSLRTREQRRLEAHLFLNIVSPIFEAEGIINRDKLRTSLADEDGDAQLRAVQRRYARGPQAIDRCRAVVEALSTSYEEDLAVFRDYFPQDSKAECDKINERDKIIATEQLQEAKDEYTRADTDLERSGLLPPERDFFDQSSDGRTQSESPQERQDSPIFFRGIGEYDFKTKPELFAHVYQCFTHPHGVPYKIIGELHGLEDYRLIQQMEMAAAASLISPVAREIARREAAEASATGNGPLPPAQDAHSTRAPAVPDAAADPEDEDDDRPSASAYIAQTLARAQASMQAPPLLPSGVTVGPDLLARWDTMQMAAAHGADAEKSDMGDEDLKNSQADDDQSEEQAYVGPAEDAAEARATAENSSDRSPSEASSTGTLRAFNLDAVYDGQEGKLVEVGMPDSPPPANSSIALMRGVPQSAIADPYFQAGALKR</sequence>
<keyword evidence="3" id="KW-1185">Reference proteome</keyword>
<reference evidence="2 3" key="1">
    <citation type="submission" date="2021-11" db="EMBL/GenBank/DDBJ databases">
        <title>Black yeast isolated from Biological Soil Crust.</title>
        <authorList>
            <person name="Kurbessoian T."/>
        </authorList>
    </citation>
    <scope>NUCLEOTIDE SEQUENCE [LARGE SCALE GENOMIC DNA]</scope>
    <source>
        <strain evidence="2 3">CCFEE 5522</strain>
    </source>
</reference>
<dbReference type="Proteomes" id="UP001324427">
    <property type="component" value="Unassembled WGS sequence"/>
</dbReference>
<feature type="region of interest" description="Disordered" evidence="1">
    <location>
        <begin position="283"/>
        <end position="324"/>
    </location>
</feature>
<feature type="compositionally biased region" description="Basic and acidic residues" evidence="1">
    <location>
        <begin position="170"/>
        <end position="192"/>
    </location>
</feature>